<name>A0A0G0GZP2_9BACT</name>
<reference evidence="2" key="1">
    <citation type="journal article" date="2015" name="Nature">
        <title>rRNA introns, odd ribosomes, and small enigmatic genomes across a large radiation of phyla.</title>
        <authorList>
            <person name="Brown C.T."/>
            <person name="Hug L.A."/>
            <person name="Thomas B.C."/>
            <person name="Sharon I."/>
            <person name="Castelle C.J."/>
            <person name="Singh A."/>
            <person name="Wilkins M.J."/>
            <person name="Williams K.H."/>
            <person name="Banfield J.F."/>
        </authorList>
    </citation>
    <scope>NUCLEOTIDE SEQUENCE [LARGE SCALE GENOMIC DNA]</scope>
</reference>
<organism evidence="2 3">
    <name type="scientific">candidate division WS6 bacterium GW2011_GWA2_37_6</name>
    <dbReference type="NCBI Taxonomy" id="1619087"/>
    <lineage>
        <taxon>Bacteria</taxon>
        <taxon>Candidatus Dojkabacteria</taxon>
    </lineage>
</organism>
<comment type="caution">
    <text evidence="2">The sequence shown here is derived from an EMBL/GenBank/DDBJ whole genome shotgun (WGS) entry which is preliminary data.</text>
</comment>
<proteinExistence type="predicted"/>
<feature type="region of interest" description="Disordered" evidence="1">
    <location>
        <begin position="121"/>
        <end position="142"/>
    </location>
</feature>
<dbReference type="Proteomes" id="UP000034852">
    <property type="component" value="Unassembled WGS sequence"/>
</dbReference>
<gene>
    <name evidence="2" type="ORF">US52_C0023G0007</name>
</gene>
<dbReference type="AlphaFoldDB" id="A0A0G0GZP2"/>
<feature type="compositionally biased region" description="Polar residues" evidence="1">
    <location>
        <begin position="121"/>
        <end position="131"/>
    </location>
</feature>
<accession>A0A0G0GZP2</accession>
<dbReference type="EMBL" id="LBTH01000023">
    <property type="protein sequence ID" value="KKQ35507.1"/>
    <property type="molecule type" value="Genomic_DNA"/>
</dbReference>
<protein>
    <submittedName>
        <fullName evidence="2">Uncharacterized protein</fullName>
    </submittedName>
</protein>
<evidence type="ECO:0000313" key="3">
    <source>
        <dbReference type="Proteomes" id="UP000034852"/>
    </source>
</evidence>
<evidence type="ECO:0000256" key="1">
    <source>
        <dbReference type="SAM" id="MobiDB-lite"/>
    </source>
</evidence>
<sequence>MGNWSNDSKYFYLGSSFAEKPFYINEYAITESEITVGSPISDPAPISYSEYKLGSDPDHSTYQFDVYDSDRVILRSNDPEINKVFLAKLDKGNKQIVITETIKEFGNWFDYIVPRFSKGVDTSNNQGNSQGPEYIITDSVKT</sequence>
<evidence type="ECO:0000313" key="2">
    <source>
        <dbReference type="EMBL" id="KKQ35507.1"/>
    </source>
</evidence>